<protein>
    <submittedName>
        <fullName evidence="1">Uncharacterized protein</fullName>
    </submittedName>
</protein>
<dbReference type="AlphaFoldDB" id="A0A9D4C882"/>
<proteinExistence type="predicted"/>
<accession>A0A9D4C882</accession>
<evidence type="ECO:0000313" key="1">
    <source>
        <dbReference type="EMBL" id="KAH3719276.1"/>
    </source>
</evidence>
<sequence>MFQRNKIRDLPQRVIQAYYKNDVLYQRQASADNRTFAHGHRRLDQYKAMDVANASTPSVSSAVQHVD</sequence>
<gene>
    <name evidence="1" type="ORF">DPMN_062108</name>
</gene>
<reference evidence="1" key="2">
    <citation type="submission" date="2020-11" db="EMBL/GenBank/DDBJ databases">
        <authorList>
            <person name="McCartney M.A."/>
            <person name="Auch B."/>
            <person name="Kono T."/>
            <person name="Mallez S."/>
            <person name="Becker A."/>
            <person name="Gohl D.M."/>
            <person name="Silverstein K.A.T."/>
            <person name="Koren S."/>
            <person name="Bechman K.B."/>
            <person name="Herman A."/>
            <person name="Abrahante J.E."/>
            <person name="Garbe J."/>
        </authorList>
    </citation>
    <scope>NUCLEOTIDE SEQUENCE</scope>
    <source>
        <strain evidence="1">Duluth1</strain>
        <tissue evidence="1">Whole animal</tissue>
    </source>
</reference>
<dbReference type="EMBL" id="JAIWYP010000013">
    <property type="protein sequence ID" value="KAH3719276.1"/>
    <property type="molecule type" value="Genomic_DNA"/>
</dbReference>
<dbReference type="Proteomes" id="UP000828390">
    <property type="component" value="Unassembled WGS sequence"/>
</dbReference>
<comment type="caution">
    <text evidence="1">The sequence shown here is derived from an EMBL/GenBank/DDBJ whole genome shotgun (WGS) entry which is preliminary data.</text>
</comment>
<organism evidence="1 2">
    <name type="scientific">Dreissena polymorpha</name>
    <name type="common">Zebra mussel</name>
    <name type="synonym">Mytilus polymorpha</name>
    <dbReference type="NCBI Taxonomy" id="45954"/>
    <lineage>
        <taxon>Eukaryota</taxon>
        <taxon>Metazoa</taxon>
        <taxon>Spiralia</taxon>
        <taxon>Lophotrochozoa</taxon>
        <taxon>Mollusca</taxon>
        <taxon>Bivalvia</taxon>
        <taxon>Autobranchia</taxon>
        <taxon>Heteroconchia</taxon>
        <taxon>Euheterodonta</taxon>
        <taxon>Imparidentia</taxon>
        <taxon>Neoheterodontei</taxon>
        <taxon>Myida</taxon>
        <taxon>Dreissenoidea</taxon>
        <taxon>Dreissenidae</taxon>
        <taxon>Dreissena</taxon>
    </lineage>
</organism>
<evidence type="ECO:0000313" key="2">
    <source>
        <dbReference type="Proteomes" id="UP000828390"/>
    </source>
</evidence>
<name>A0A9D4C882_DREPO</name>
<reference evidence="1" key="1">
    <citation type="journal article" date="2019" name="bioRxiv">
        <title>The Genome of the Zebra Mussel, Dreissena polymorpha: A Resource for Invasive Species Research.</title>
        <authorList>
            <person name="McCartney M.A."/>
            <person name="Auch B."/>
            <person name="Kono T."/>
            <person name="Mallez S."/>
            <person name="Zhang Y."/>
            <person name="Obille A."/>
            <person name="Becker A."/>
            <person name="Abrahante J.E."/>
            <person name="Garbe J."/>
            <person name="Badalamenti J.P."/>
            <person name="Herman A."/>
            <person name="Mangelson H."/>
            <person name="Liachko I."/>
            <person name="Sullivan S."/>
            <person name="Sone E.D."/>
            <person name="Koren S."/>
            <person name="Silverstein K.A.T."/>
            <person name="Beckman K.B."/>
            <person name="Gohl D.M."/>
        </authorList>
    </citation>
    <scope>NUCLEOTIDE SEQUENCE</scope>
    <source>
        <strain evidence="1">Duluth1</strain>
        <tissue evidence="1">Whole animal</tissue>
    </source>
</reference>
<keyword evidence="2" id="KW-1185">Reference proteome</keyword>